<dbReference type="UniPathway" id="UPA00275">
    <property type="reaction ID" value="UER00399"/>
</dbReference>
<dbReference type="InterPro" id="IPR036144">
    <property type="entry name" value="RibA-like_sf"/>
</dbReference>
<dbReference type="InterPro" id="IPR000422">
    <property type="entry name" value="DHBP_synthase_RibB"/>
</dbReference>
<dbReference type="PIRSF" id="PIRSF001259">
    <property type="entry name" value="RibA"/>
    <property type="match status" value="1"/>
</dbReference>
<dbReference type="GO" id="GO:0005829">
    <property type="term" value="C:cytosol"/>
    <property type="evidence" value="ECO:0007669"/>
    <property type="project" value="TreeGrafter"/>
</dbReference>
<dbReference type="PANTHER" id="PTHR21327:SF18">
    <property type="entry name" value="3,4-DIHYDROXY-2-BUTANONE 4-PHOSPHATE SYNTHASE"/>
    <property type="match status" value="1"/>
</dbReference>
<accession>A0A5A5U1A7</accession>
<dbReference type="Pfam" id="PF00926">
    <property type="entry name" value="DHBP_synthase"/>
    <property type="match status" value="1"/>
</dbReference>
<dbReference type="NCBIfam" id="TIGR00505">
    <property type="entry name" value="ribA"/>
    <property type="match status" value="1"/>
</dbReference>
<gene>
    <name evidence="15" type="primary">ribA</name>
    <name evidence="15" type="ORF">LCIT_09370</name>
</gene>
<dbReference type="Proteomes" id="UP000323274">
    <property type="component" value="Unassembled WGS sequence"/>
</dbReference>
<evidence type="ECO:0000256" key="10">
    <source>
        <dbReference type="ARBA" id="ARBA00022801"/>
    </source>
</evidence>
<dbReference type="AlphaFoldDB" id="A0A5A5U1A7"/>
<keyword evidence="7" id="KW-0686">Riboflavin biosynthesis</keyword>
<dbReference type="Gene3D" id="3.40.50.10990">
    <property type="entry name" value="GTP cyclohydrolase II"/>
    <property type="match status" value="1"/>
</dbReference>
<dbReference type="SUPFAM" id="SSF55821">
    <property type="entry name" value="YrdC/RibB"/>
    <property type="match status" value="1"/>
</dbReference>
<name>A0A5A5U1A7_LEUCI</name>
<evidence type="ECO:0000256" key="11">
    <source>
        <dbReference type="ARBA" id="ARBA00022833"/>
    </source>
</evidence>
<feature type="domain" description="GTP cyclohydrolase II" evidence="14">
    <location>
        <begin position="214"/>
        <end position="376"/>
    </location>
</feature>
<evidence type="ECO:0000256" key="5">
    <source>
        <dbReference type="ARBA" id="ARBA00004904"/>
    </source>
</evidence>
<evidence type="ECO:0000313" key="16">
    <source>
        <dbReference type="Proteomes" id="UP000323274"/>
    </source>
</evidence>
<keyword evidence="11" id="KW-0862">Zinc</keyword>
<comment type="caution">
    <text evidence="15">The sequence shown here is derived from an EMBL/GenBank/DDBJ whole genome shotgun (WGS) entry which is preliminary data.</text>
</comment>
<comment type="pathway">
    <text evidence="4">Cofactor biosynthesis; riboflavin biosynthesis; 5-amino-6-(D-ribitylamino)uracil from GTP: step 1/4.</text>
</comment>
<comment type="catalytic activity">
    <reaction evidence="13">
        <text>GTP + 4 H2O = 2,5-diamino-6-hydroxy-4-(5-phosphoribosylamino)-pyrimidine + formate + 2 phosphate + 3 H(+)</text>
        <dbReference type="Rhea" id="RHEA:23704"/>
        <dbReference type="ChEBI" id="CHEBI:15377"/>
        <dbReference type="ChEBI" id="CHEBI:15378"/>
        <dbReference type="ChEBI" id="CHEBI:15740"/>
        <dbReference type="ChEBI" id="CHEBI:37565"/>
        <dbReference type="ChEBI" id="CHEBI:43474"/>
        <dbReference type="ChEBI" id="CHEBI:58614"/>
        <dbReference type="EC" id="3.5.4.25"/>
    </reaction>
</comment>
<dbReference type="NCBIfam" id="TIGR00506">
    <property type="entry name" value="ribB"/>
    <property type="match status" value="1"/>
</dbReference>
<dbReference type="InterPro" id="IPR032677">
    <property type="entry name" value="GTP_cyclohydro_II"/>
</dbReference>
<dbReference type="CDD" id="cd00641">
    <property type="entry name" value="GTP_cyclohydro2"/>
    <property type="match status" value="1"/>
</dbReference>
<dbReference type="RefSeq" id="WP_149334256.1">
    <property type="nucleotide sequence ID" value="NZ_BJJW01000006.1"/>
</dbReference>
<reference evidence="15 16" key="1">
    <citation type="submission" date="2019-04" db="EMBL/GenBank/DDBJ databases">
        <title>A pseudo-fructophilic Leuconostoc citreum strain F192-5 isolated from peel of satsuma mandarin: the first report for isolation and characterization of strain-dependent fructophilic-like characteristics.</title>
        <authorList>
            <person name="Maeno S."/>
            <person name="Tanizawa Y."/>
            <person name="Kajikawa A."/>
            <person name="Kanesaki Y."/>
            <person name="Kubota E."/>
            <person name="Arita M."/>
            <person name="Leon D."/>
            <person name="Endo A."/>
        </authorList>
    </citation>
    <scope>NUCLEOTIDE SEQUENCE [LARGE SCALE GENOMIC DNA]</scope>
    <source>
        <strain evidence="15 16">F192-5</strain>
    </source>
</reference>
<evidence type="ECO:0000313" key="15">
    <source>
        <dbReference type="EMBL" id="GDZ83695.1"/>
    </source>
</evidence>
<comment type="function">
    <text evidence="3">Catalyzes the conversion of D-ribulose 5-phosphate to formate and 3,4-dihydroxy-2-butanone 4-phosphate.</text>
</comment>
<evidence type="ECO:0000256" key="9">
    <source>
        <dbReference type="ARBA" id="ARBA00022741"/>
    </source>
</evidence>
<dbReference type="SUPFAM" id="SSF142695">
    <property type="entry name" value="RibA-like"/>
    <property type="match status" value="1"/>
</dbReference>
<keyword evidence="8" id="KW-0479">Metal-binding</keyword>
<organism evidence="15 16">
    <name type="scientific">Leuconostoc citreum</name>
    <dbReference type="NCBI Taxonomy" id="33964"/>
    <lineage>
        <taxon>Bacteria</taxon>
        <taxon>Bacillati</taxon>
        <taxon>Bacillota</taxon>
        <taxon>Bacilli</taxon>
        <taxon>Lactobacillales</taxon>
        <taxon>Lactobacillaceae</taxon>
        <taxon>Leuconostoc</taxon>
    </lineage>
</organism>
<evidence type="ECO:0000256" key="3">
    <source>
        <dbReference type="ARBA" id="ARBA00002284"/>
    </source>
</evidence>
<dbReference type="InterPro" id="IPR000926">
    <property type="entry name" value="RibA"/>
</dbReference>
<dbReference type="GO" id="GO:0008686">
    <property type="term" value="F:3,4-dihydroxy-2-butanone-4-phosphate synthase activity"/>
    <property type="evidence" value="ECO:0007669"/>
    <property type="project" value="UniProtKB-EC"/>
</dbReference>
<keyword evidence="9" id="KW-0547">Nucleotide-binding</keyword>
<comment type="cofactor">
    <cofactor evidence="2">
        <name>Zn(2+)</name>
        <dbReference type="ChEBI" id="CHEBI:29105"/>
    </cofactor>
</comment>
<sequence length="400" mass="44028">MLDNVVEQSVRKAVTALKQGAFVILTDDQNREHEGDLVGLASFVTPERINSALTLARGVLAVPMSKQRADKLGLRQMTDHNSEKFATQFTVSVDHIMSTTGVSAFERAKTIRELANLSASAEDFETPGHVFPLVANEGGVLSRQGHTEGAVELAKIAGVPPIAYIIEILDKDGQMAREKALESLAEQEGMIKLAISDIVAFKQAQNQYHVKEGVTVNLPSTYGSFQMTDYDTGDKEPALLIRSQTQTATTNNPLVRLHSECATGDIFGSYRCDCGPQLQAALRQINEEGGALLYLRQEGRGIGLAEKLKTYVLQENNYDTYEANVHLNHAPDERDYQQAAEILKLAGLTKVRLLTNNPDKINHLKVAGIEIVDQVPLITGINDINKHYLATKRKKFKHIL</sequence>
<keyword evidence="12" id="KW-0342">GTP-binding</keyword>
<comment type="catalytic activity">
    <reaction evidence="1">
        <text>D-ribulose 5-phosphate = (2S)-2-hydroxy-3-oxobutyl phosphate + formate + H(+)</text>
        <dbReference type="Rhea" id="RHEA:18457"/>
        <dbReference type="ChEBI" id="CHEBI:15378"/>
        <dbReference type="ChEBI" id="CHEBI:15740"/>
        <dbReference type="ChEBI" id="CHEBI:58121"/>
        <dbReference type="ChEBI" id="CHEBI:58830"/>
        <dbReference type="EC" id="4.1.99.12"/>
    </reaction>
</comment>
<evidence type="ECO:0000256" key="6">
    <source>
        <dbReference type="ARBA" id="ARBA00005520"/>
    </source>
</evidence>
<dbReference type="Pfam" id="PF00925">
    <property type="entry name" value="GTP_cyclohydro2"/>
    <property type="match status" value="1"/>
</dbReference>
<keyword evidence="10 15" id="KW-0378">Hydrolase</keyword>
<evidence type="ECO:0000259" key="14">
    <source>
        <dbReference type="Pfam" id="PF00925"/>
    </source>
</evidence>
<proteinExistence type="inferred from homology"/>
<dbReference type="Gene3D" id="3.90.870.10">
    <property type="entry name" value="DHBP synthase"/>
    <property type="match status" value="1"/>
</dbReference>
<dbReference type="GO" id="GO:0009231">
    <property type="term" value="P:riboflavin biosynthetic process"/>
    <property type="evidence" value="ECO:0007669"/>
    <property type="project" value="UniProtKB-UniPathway"/>
</dbReference>
<dbReference type="GO" id="GO:0003935">
    <property type="term" value="F:GTP cyclohydrolase II activity"/>
    <property type="evidence" value="ECO:0007669"/>
    <property type="project" value="UniProtKB-EC"/>
</dbReference>
<evidence type="ECO:0000256" key="8">
    <source>
        <dbReference type="ARBA" id="ARBA00022723"/>
    </source>
</evidence>
<protein>
    <submittedName>
        <fullName evidence="15">GTP cyclohydrolase-2</fullName>
    </submittedName>
</protein>
<evidence type="ECO:0000256" key="2">
    <source>
        <dbReference type="ARBA" id="ARBA00001947"/>
    </source>
</evidence>
<evidence type="ECO:0000256" key="4">
    <source>
        <dbReference type="ARBA" id="ARBA00004853"/>
    </source>
</evidence>
<dbReference type="GO" id="GO:0046872">
    <property type="term" value="F:metal ion binding"/>
    <property type="evidence" value="ECO:0007669"/>
    <property type="project" value="UniProtKB-KW"/>
</dbReference>
<dbReference type="NCBIfam" id="NF001591">
    <property type="entry name" value="PRK00393.1"/>
    <property type="match status" value="1"/>
</dbReference>
<evidence type="ECO:0000256" key="7">
    <source>
        <dbReference type="ARBA" id="ARBA00022619"/>
    </source>
</evidence>
<comment type="similarity">
    <text evidence="6">In the N-terminal section; belongs to the DHBP synthase family.</text>
</comment>
<dbReference type="EMBL" id="BJJW01000006">
    <property type="protein sequence ID" value="GDZ83695.1"/>
    <property type="molecule type" value="Genomic_DNA"/>
</dbReference>
<dbReference type="InterPro" id="IPR017945">
    <property type="entry name" value="DHBP_synth_RibB-like_a/b_dom"/>
</dbReference>
<evidence type="ECO:0000256" key="12">
    <source>
        <dbReference type="ARBA" id="ARBA00023134"/>
    </source>
</evidence>
<dbReference type="PANTHER" id="PTHR21327">
    <property type="entry name" value="GTP CYCLOHYDROLASE II-RELATED"/>
    <property type="match status" value="1"/>
</dbReference>
<dbReference type="GO" id="GO:0005525">
    <property type="term" value="F:GTP binding"/>
    <property type="evidence" value="ECO:0007669"/>
    <property type="project" value="UniProtKB-KW"/>
</dbReference>
<evidence type="ECO:0000256" key="1">
    <source>
        <dbReference type="ARBA" id="ARBA00000141"/>
    </source>
</evidence>
<comment type="pathway">
    <text evidence="5">Cofactor biosynthesis; riboflavin biosynthesis; 2-hydroxy-3-oxobutyl phosphate from D-ribulose 5-phosphate: step 1/1.</text>
</comment>
<dbReference type="FunFam" id="3.40.50.10990:FF:000002">
    <property type="entry name" value="GTP cyclohydrolase-2"/>
    <property type="match status" value="1"/>
</dbReference>
<evidence type="ECO:0000256" key="13">
    <source>
        <dbReference type="ARBA" id="ARBA00049295"/>
    </source>
</evidence>